<dbReference type="InterPro" id="IPR009078">
    <property type="entry name" value="Ferritin-like_SF"/>
</dbReference>
<sequence length="234" mass="24945">MPNSFSAFDRPLRRRSFFRVAGAAAAASTLLLSGCDDSGTTTSNPDPVLTLGSADAGLLNYAYVLEQLETAFYKRVLDTPPADLSAEDKDLLTQIYQHEIVHREFLLKALQTASATPLNTVEFSFTSLTLTTRAGVLTAARMFEDLVVAAYNGAAKLFADATYLLLLGKIVSVEARHAALLHDLLQPGSFADATVVDASGAFAGLERSLTVSEVITEVNKFLVIKISAAGLPTS</sequence>
<protein>
    <submittedName>
        <fullName evidence="1">Ferritin-like domain-containing protein</fullName>
    </submittedName>
</protein>
<evidence type="ECO:0000313" key="1">
    <source>
        <dbReference type="EMBL" id="MBG8552821.1"/>
    </source>
</evidence>
<organism evidence="1 2">
    <name type="scientific">Hymenobacter guriensis</name>
    <dbReference type="NCBI Taxonomy" id="2793065"/>
    <lineage>
        <taxon>Bacteria</taxon>
        <taxon>Pseudomonadati</taxon>
        <taxon>Bacteroidota</taxon>
        <taxon>Cytophagia</taxon>
        <taxon>Cytophagales</taxon>
        <taxon>Hymenobacteraceae</taxon>
        <taxon>Hymenobacter</taxon>
    </lineage>
</organism>
<keyword evidence="2" id="KW-1185">Reference proteome</keyword>
<comment type="caution">
    <text evidence="1">The sequence shown here is derived from an EMBL/GenBank/DDBJ whole genome shotgun (WGS) entry which is preliminary data.</text>
</comment>
<dbReference type="SUPFAM" id="SSF47240">
    <property type="entry name" value="Ferritin-like"/>
    <property type="match status" value="1"/>
</dbReference>
<dbReference type="Pfam" id="PF13668">
    <property type="entry name" value="Ferritin_2"/>
    <property type="match status" value="1"/>
</dbReference>
<dbReference type="RefSeq" id="WP_196953861.1">
    <property type="nucleotide sequence ID" value="NZ_JADWYK010000002.1"/>
</dbReference>
<name>A0ABS0KY88_9BACT</name>
<dbReference type="EMBL" id="JADWYK010000002">
    <property type="protein sequence ID" value="MBG8552821.1"/>
    <property type="molecule type" value="Genomic_DNA"/>
</dbReference>
<dbReference type="Proteomes" id="UP000601099">
    <property type="component" value="Unassembled WGS sequence"/>
</dbReference>
<dbReference type="CDD" id="cd00657">
    <property type="entry name" value="Ferritin_like"/>
    <property type="match status" value="1"/>
</dbReference>
<evidence type="ECO:0000313" key="2">
    <source>
        <dbReference type="Proteomes" id="UP000601099"/>
    </source>
</evidence>
<accession>A0ABS0KY88</accession>
<reference evidence="1 2" key="1">
    <citation type="submission" date="2020-11" db="EMBL/GenBank/DDBJ databases">
        <title>Hymenobacter sp.</title>
        <authorList>
            <person name="Kim M.K."/>
        </authorList>
    </citation>
    <scope>NUCLEOTIDE SEQUENCE [LARGE SCALE GENOMIC DNA]</scope>
    <source>
        <strain evidence="1 2">BT594</strain>
    </source>
</reference>
<proteinExistence type="predicted"/>
<gene>
    <name evidence="1" type="ORF">I5L79_04640</name>
</gene>